<gene>
    <name evidence="2" type="ORF">MVEN_01651400</name>
</gene>
<sequence>MRKHLAPASSSGGACSEVGTEEDRTHFDLSGAPAPPAKDKAKAMVGDAYAELEGDDGFVDIGGEVEIEDDWVDPVTPAPKKGLKGKGRSKSKKTVGSAQPALCPRRMLMQGRVCPCRRRRGSGSGL</sequence>
<reference evidence="2" key="1">
    <citation type="submission" date="2020-05" db="EMBL/GenBank/DDBJ databases">
        <title>Mycena genomes resolve the evolution of fungal bioluminescence.</title>
        <authorList>
            <person name="Tsai I.J."/>
        </authorList>
    </citation>
    <scope>NUCLEOTIDE SEQUENCE</scope>
    <source>
        <strain evidence="2">CCC161011</strain>
    </source>
</reference>
<protein>
    <submittedName>
        <fullName evidence="2">Uncharacterized protein</fullName>
    </submittedName>
</protein>
<feature type="compositionally biased region" description="Basic residues" evidence="1">
    <location>
        <begin position="81"/>
        <end position="93"/>
    </location>
</feature>
<evidence type="ECO:0000256" key="1">
    <source>
        <dbReference type="SAM" id="MobiDB-lite"/>
    </source>
</evidence>
<name>A0A8H7CQV3_9AGAR</name>
<dbReference type="AlphaFoldDB" id="A0A8H7CQV3"/>
<comment type="caution">
    <text evidence="2">The sequence shown here is derived from an EMBL/GenBank/DDBJ whole genome shotgun (WGS) entry which is preliminary data.</text>
</comment>
<evidence type="ECO:0000313" key="3">
    <source>
        <dbReference type="Proteomes" id="UP000620124"/>
    </source>
</evidence>
<evidence type="ECO:0000313" key="2">
    <source>
        <dbReference type="EMBL" id="KAF7344891.1"/>
    </source>
</evidence>
<keyword evidence="3" id="KW-1185">Reference proteome</keyword>
<accession>A0A8H7CQV3</accession>
<dbReference type="PROSITE" id="PS51257">
    <property type="entry name" value="PROKAR_LIPOPROTEIN"/>
    <property type="match status" value="1"/>
</dbReference>
<proteinExistence type="predicted"/>
<dbReference type="OrthoDB" id="3069967at2759"/>
<organism evidence="2 3">
    <name type="scientific">Mycena venus</name>
    <dbReference type="NCBI Taxonomy" id="2733690"/>
    <lineage>
        <taxon>Eukaryota</taxon>
        <taxon>Fungi</taxon>
        <taxon>Dikarya</taxon>
        <taxon>Basidiomycota</taxon>
        <taxon>Agaricomycotina</taxon>
        <taxon>Agaricomycetes</taxon>
        <taxon>Agaricomycetidae</taxon>
        <taxon>Agaricales</taxon>
        <taxon>Marasmiineae</taxon>
        <taxon>Mycenaceae</taxon>
        <taxon>Mycena</taxon>
    </lineage>
</organism>
<dbReference type="EMBL" id="JACAZI010000014">
    <property type="protein sequence ID" value="KAF7344891.1"/>
    <property type="molecule type" value="Genomic_DNA"/>
</dbReference>
<feature type="region of interest" description="Disordered" evidence="1">
    <location>
        <begin position="1"/>
        <end position="39"/>
    </location>
</feature>
<feature type="region of interest" description="Disordered" evidence="1">
    <location>
        <begin position="71"/>
        <end position="104"/>
    </location>
</feature>
<dbReference type="Proteomes" id="UP000620124">
    <property type="component" value="Unassembled WGS sequence"/>
</dbReference>